<evidence type="ECO:0000313" key="1">
    <source>
        <dbReference type="EMBL" id="KAL0935124.1"/>
    </source>
</evidence>
<comment type="caution">
    <text evidence="1">The sequence shown here is derived from an EMBL/GenBank/DDBJ whole genome shotgun (WGS) entry which is preliminary data.</text>
</comment>
<proteinExistence type="predicted"/>
<organism evidence="1 2">
    <name type="scientific">Colletotrichum truncatum</name>
    <name type="common">Anthracnose fungus</name>
    <name type="synonym">Colletotrichum capsici</name>
    <dbReference type="NCBI Taxonomy" id="5467"/>
    <lineage>
        <taxon>Eukaryota</taxon>
        <taxon>Fungi</taxon>
        <taxon>Dikarya</taxon>
        <taxon>Ascomycota</taxon>
        <taxon>Pezizomycotina</taxon>
        <taxon>Sordariomycetes</taxon>
        <taxon>Hypocreomycetidae</taxon>
        <taxon>Glomerellales</taxon>
        <taxon>Glomerellaceae</taxon>
        <taxon>Colletotrichum</taxon>
        <taxon>Colletotrichum truncatum species complex</taxon>
    </lineage>
</organism>
<reference evidence="1 2" key="1">
    <citation type="journal article" date="2020" name="Phytopathology">
        <title>Genome Sequence Resources of Colletotrichum truncatum, C. plurivorum, C. musicola, and C. sojae: Four Species Pathogenic to Soybean (Glycine max).</title>
        <authorList>
            <person name="Rogerio F."/>
            <person name="Boufleur T.R."/>
            <person name="Ciampi-Guillardi M."/>
            <person name="Sukno S.A."/>
            <person name="Thon M.R."/>
            <person name="Massola Junior N.S."/>
            <person name="Baroncelli R."/>
        </authorList>
    </citation>
    <scope>NUCLEOTIDE SEQUENCE [LARGE SCALE GENOMIC DNA]</scope>
    <source>
        <strain evidence="1 2">CMES1059</strain>
    </source>
</reference>
<accession>A0ACC3YTB9</accession>
<dbReference type="EMBL" id="VUJX02000006">
    <property type="protein sequence ID" value="KAL0935124.1"/>
    <property type="molecule type" value="Genomic_DNA"/>
</dbReference>
<dbReference type="Proteomes" id="UP000805649">
    <property type="component" value="Unassembled WGS sequence"/>
</dbReference>
<gene>
    <name evidence="1" type="ORF">CTRU02_209715</name>
</gene>
<keyword evidence="2" id="KW-1185">Reference proteome</keyword>
<protein>
    <submittedName>
        <fullName evidence="1">Uncharacterized protein</fullName>
    </submittedName>
</protein>
<evidence type="ECO:0000313" key="2">
    <source>
        <dbReference type="Proteomes" id="UP000805649"/>
    </source>
</evidence>
<sequence length="105" mass="11058">MPSLPLHRYLTCSAFRLSGAGSQKPSNEPLRTPAGIRSFPSSTSAATASVTSATSSAAQSTPSLTPNFALRMTRPPRWRSTRWRASTGPARIAAISSAAARLRAT</sequence>
<name>A0ACC3YTB9_COLTU</name>